<dbReference type="Gene3D" id="3.40.50.300">
    <property type="entry name" value="P-loop containing nucleotide triphosphate hydrolases"/>
    <property type="match status" value="1"/>
</dbReference>
<dbReference type="Proteomes" id="UP000465846">
    <property type="component" value="Chromosome"/>
</dbReference>
<feature type="domain" description="MCM C-terminal AAA(+) ATPase" evidence="3">
    <location>
        <begin position="37"/>
        <end position="77"/>
    </location>
</feature>
<evidence type="ECO:0000313" key="4">
    <source>
        <dbReference type="EMBL" id="QIB74286.1"/>
    </source>
</evidence>
<dbReference type="GO" id="GO:0005524">
    <property type="term" value="F:ATP binding"/>
    <property type="evidence" value="ECO:0007669"/>
    <property type="project" value="UniProtKB-KW"/>
</dbReference>
<dbReference type="InterPro" id="IPR027417">
    <property type="entry name" value="P-loop_NTPase"/>
</dbReference>
<protein>
    <recommendedName>
        <fullName evidence="3">MCM C-terminal AAA(+) ATPase domain-containing protein</fullName>
    </recommendedName>
</protein>
<evidence type="ECO:0000313" key="5">
    <source>
        <dbReference type="Proteomes" id="UP000465846"/>
    </source>
</evidence>
<evidence type="ECO:0000256" key="2">
    <source>
        <dbReference type="ARBA" id="ARBA00022840"/>
    </source>
</evidence>
<reference evidence="4 5" key="1">
    <citation type="submission" date="2020-02" db="EMBL/GenBank/DDBJ databases">
        <title>Whole genome sequence of Halogeometricum borinquense strain wsp4.</title>
        <authorList>
            <person name="Verma D.K."/>
            <person name="Gopal K."/>
            <person name="Prasad E.S."/>
        </authorList>
    </citation>
    <scope>NUCLEOTIDE SEQUENCE [LARGE SCALE GENOMIC DNA]</scope>
    <source>
        <strain evidence="5">wsp4</strain>
    </source>
</reference>
<gene>
    <name evidence="4" type="ORF">G3I44_08320</name>
</gene>
<evidence type="ECO:0000259" key="3">
    <source>
        <dbReference type="Pfam" id="PF00493"/>
    </source>
</evidence>
<dbReference type="EMBL" id="CP048739">
    <property type="protein sequence ID" value="QIB74286.1"/>
    <property type="molecule type" value="Genomic_DNA"/>
</dbReference>
<accession>A0A6C0UFQ5</accession>
<dbReference type="AlphaFoldDB" id="A0A6C0UFQ5"/>
<dbReference type="GO" id="GO:0003677">
    <property type="term" value="F:DNA binding"/>
    <property type="evidence" value="ECO:0007669"/>
    <property type="project" value="InterPro"/>
</dbReference>
<dbReference type="InterPro" id="IPR001208">
    <property type="entry name" value="MCM_dom"/>
</dbReference>
<dbReference type="Pfam" id="PF00493">
    <property type="entry name" value="MCM"/>
    <property type="match status" value="1"/>
</dbReference>
<organism evidence="4 5">
    <name type="scientific">Halogeometricum borinquense</name>
    <dbReference type="NCBI Taxonomy" id="60847"/>
    <lineage>
        <taxon>Archaea</taxon>
        <taxon>Methanobacteriati</taxon>
        <taxon>Methanobacteriota</taxon>
        <taxon>Stenosarchaea group</taxon>
        <taxon>Halobacteria</taxon>
        <taxon>Halobacteriales</taxon>
        <taxon>Haloferacaceae</taxon>
        <taxon>Halogeometricum</taxon>
    </lineage>
</organism>
<keyword evidence="2" id="KW-0067">ATP-binding</keyword>
<keyword evidence="1" id="KW-0547">Nucleotide-binding</keyword>
<name>A0A6C0UFQ5_9EURY</name>
<evidence type="ECO:0000256" key="1">
    <source>
        <dbReference type="ARBA" id="ARBA00022741"/>
    </source>
</evidence>
<sequence>MGAQSCVLLSSVADKTTTPPLTPNKSSNVLELPDLKPTTHEQIDLESGLVSRFGLIFKFVDQSDAELDDTIADTILLSKDVAKRYNANLGSVTETECDGRSVVSP</sequence>
<proteinExistence type="predicted"/>